<dbReference type="SMART" id="SM00456">
    <property type="entry name" value="WW"/>
    <property type="match status" value="1"/>
</dbReference>
<evidence type="ECO:0000313" key="8">
    <source>
        <dbReference type="EMBL" id="CAG9321948.1"/>
    </source>
</evidence>
<evidence type="ECO:0000259" key="7">
    <source>
        <dbReference type="PROSITE" id="PS50020"/>
    </source>
</evidence>
<reference evidence="8" key="1">
    <citation type="submission" date="2021-09" db="EMBL/GenBank/DDBJ databases">
        <authorList>
            <consortium name="AG Swart"/>
            <person name="Singh M."/>
            <person name="Singh A."/>
            <person name="Seah K."/>
            <person name="Emmerich C."/>
        </authorList>
    </citation>
    <scope>NUCLEOTIDE SEQUENCE</scope>
    <source>
        <strain evidence="8">ATCC30299</strain>
    </source>
</reference>
<comment type="subcellular location">
    <subcellularLocation>
        <location evidence="6">Golgi apparatus membrane</location>
        <topology evidence="6">Multi-pass membrane protein</topology>
    </subcellularLocation>
    <subcellularLocation>
        <location evidence="1">Membrane</location>
        <topology evidence="1">Multi-pass membrane protein</topology>
    </subcellularLocation>
</comment>
<feature type="transmembrane region" description="Helical" evidence="6">
    <location>
        <begin position="103"/>
        <end position="121"/>
    </location>
</feature>
<evidence type="ECO:0000256" key="4">
    <source>
        <dbReference type="ARBA" id="ARBA00022989"/>
    </source>
</evidence>
<feature type="transmembrane region" description="Helical" evidence="6">
    <location>
        <begin position="133"/>
        <end position="156"/>
    </location>
</feature>
<keyword evidence="3 6" id="KW-0812">Transmembrane</keyword>
<dbReference type="CDD" id="cd00201">
    <property type="entry name" value="WW"/>
    <property type="match status" value="1"/>
</dbReference>
<dbReference type="PROSITE" id="PS50020">
    <property type="entry name" value="WW_DOMAIN_2"/>
    <property type="match status" value="1"/>
</dbReference>
<dbReference type="InterPro" id="IPR001202">
    <property type="entry name" value="WW_dom"/>
</dbReference>
<keyword evidence="4 6" id="KW-1133">Transmembrane helix</keyword>
<evidence type="ECO:0000313" key="9">
    <source>
        <dbReference type="Proteomes" id="UP001162131"/>
    </source>
</evidence>
<dbReference type="Proteomes" id="UP001162131">
    <property type="component" value="Unassembled WGS sequence"/>
</dbReference>
<feature type="transmembrane region" description="Helical" evidence="6">
    <location>
        <begin position="196"/>
        <end position="215"/>
    </location>
</feature>
<evidence type="ECO:0000256" key="6">
    <source>
        <dbReference type="RuleBase" id="RU361264"/>
    </source>
</evidence>
<dbReference type="PANTHER" id="PTHR12822">
    <property type="entry name" value="PROTEIN YIPF"/>
    <property type="match status" value="1"/>
</dbReference>
<keyword evidence="9" id="KW-1185">Reference proteome</keyword>
<evidence type="ECO:0000256" key="2">
    <source>
        <dbReference type="ARBA" id="ARBA00010596"/>
    </source>
</evidence>
<dbReference type="GO" id="GO:0016192">
    <property type="term" value="P:vesicle-mediated transport"/>
    <property type="evidence" value="ECO:0007669"/>
    <property type="project" value="InterPro"/>
</dbReference>
<dbReference type="GO" id="GO:0031267">
    <property type="term" value="F:small GTPase binding"/>
    <property type="evidence" value="ECO:0007669"/>
    <property type="project" value="InterPro"/>
</dbReference>
<dbReference type="InterPro" id="IPR039765">
    <property type="entry name" value="Yip5/YIPF1/YIPF2"/>
</dbReference>
<dbReference type="Pfam" id="PF00397">
    <property type="entry name" value="WW"/>
    <property type="match status" value="1"/>
</dbReference>
<dbReference type="EMBL" id="CAJZBQ010000030">
    <property type="protein sequence ID" value="CAG9321948.1"/>
    <property type="molecule type" value="Genomic_DNA"/>
</dbReference>
<dbReference type="InterPro" id="IPR006977">
    <property type="entry name" value="Yip1_dom"/>
</dbReference>
<dbReference type="InterPro" id="IPR036020">
    <property type="entry name" value="WW_dom_sf"/>
</dbReference>
<dbReference type="Gene3D" id="2.20.70.10">
    <property type="match status" value="1"/>
</dbReference>
<sequence>MDKSVLPPNWEEAKDKSGKVYYINKATNMTSWERPSIDDIKEAEDLSPPNRLSDPIRKCLSCLKPQFDIDTEDIKTRVLKAFNPTYSKFIELIEYRTDLYGPFWIYTTLIVLLASASNFSLAIGGETKNNLEFITGACTFIYLIGFLAPLLIWGLLKYSGSQIKYLQVLCLYGYSLVVYVPSAMLCIIPVSFLRWVFVLYSMVSSAWFLVVNLKQEMESYTELKQKYSVLGLIGVLQLVLGLTFKMYFFGYIYSES</sequence>
<dbReference type="AlphaFoldDB" id="A0AAU9JCD1"/>
<dbReference type="Pfam" id="PF04893">
    <property type="entry name" value="Yip1"/>
    <property type="match status" value="1"/>
</dbReference>
<evidence type="ECO:0000256" key="5">
    <source>
        <dbReference type="ARBA" id="ARBA00023136"/>
    </source>
</evidence>
<feature type="transmembrane region" description="Helical" evidence="6">
    <location>
        <begin position="168"/>
        <end position="190"/>
    </location>
</feature>
<accession>A0AAU9JCD1</accession>
<dbReference type="PROSITE" id="PS01159">
    <property type="entry name" value="WW_DOMAIN_1"/>
    <property type="match status" value="1"/>
</dbReference>
<protein>
    <recommendedName>
        <fullName evidence="6">Protein YIPF</fullName>
    </recommendedName>
</protein>
<dbReference type="SUPFAM" id="SSF51045">
    <property type="entry name" value="WW domain"/>
    <property type="match status" value="1"/>
</dbReference>
<dbReference type="GO" id="GO:0000139">
    <property type="term" value="C:Golgi membrane"/>
    <property type="evidence" value="ECO:0007669"/>
    <property type="project" value="UniProtKB-SubCell"/>
</dbReference>
<comment type="caution">
    <text evidence="8">The sequence shown here is derived from an EMBL/GenBank/DDBJ whole genome shotgun (WGS) entry which is preliminary data.</text>
</comment>
<feature type="transmembrane region" description="Helical" evidence="6">
    <location>
        <begin position="227"/>
        <end position="253"/>
    </location>
</feature>
<gene>
    <name evidence="8" type="ORF">BSTOLATCC_MIC30334</name>
</gene>
<feature type="domain" description="WW" evidence="7">
    <location>
        <begin position="4"/>
        <end position="37"/>
    </location>
</feature>
<comment type="similarity">
    <text evidence="2 6">Belongs to the YIP1 family.</text>
</comment>
<keyword evidence="5 6" id="KW-0472">Membrane</keyword>
<evidence type="ECO:0000256" key="1">
    <source>
        <dbReference type="ARBA" id="ARBA00004141"/>
    </source>
</evidence>
<evidence type="ECO:0000256" key="3">
    <source>
        <dbReference type="ARBA" id="ARBA00022692"/>
    </source>
</evidence>
<organism evidence="8 9">
    <name type="scientific">Blepharisma stoltei</name>
    <dbReference type="NCBI Taxonomy" id="1481888"/>
    <lineage>
        <taxon>Eukaryota</taxon>
        <taxon>Sar</taxon>
        <taxon>Alveolata</taxon>
        <taxon>Ciliophora</taxon>
        <taxon>Postciliodesmatophora</taxon>
        <taxon>Heterotrichea</taxon>
        <taxon>Heterotrichida</taxon>
        <taxon>Blepharismidae</taxon>
        <taxon>Blepharisma</taxon>
    </lineage>
</organism>
<proteinExistence type="inferred from homology"/>
<name>A0AAU9JCD1_9CILI</name>
<dbReference type="PANTHER" id="PTHR12822:SF2">
    <property type="entry name" value="PROTEIN YIPF"/>
    <property type="match status" value="1"/>
</dbReference>